<dbReference type="InterPro" id="IPR000297">
    <property type="entry name" value="PPIase_PpiC"/>
</dbReference>
<evidence type="ECO:0000256" key="2">
    <source>
        <dbReference type="ARBA" id="ARBA00022475"/>
    </source>
</evidence>
<evidence type="ECO:0000256" key="9">
    <source>
        <dbReference type="ARBA" id="ARBA00040743"/>
    </source>
</evidence>
<dbReference type="Gene3D" id="1.10.4030.10">
    <property type="entry name" value="Porin chaperone SurA, peptide-binding domain"/>
    <property type="match status" value="1"/>
</dbReference>
<name>A0A221KGI7_VITFI</name>
<keyword evidence="11 13" id="KW-0413">Isomerase</keyword>
<keyword evidence="7" id="KW-0143">Chaperone</keyword>
<reference evidence="13 14" key="1">
    <citation type="submission" date="2017-07" db="EMBL/GenBank/DDBJ databases">
        <title>Complete Genome Sequence of the cosmetic ferment Vitreoscilla filiformis (ATCC15551).</title>
        <authorList>
            <person name="Contreras S."/>
            <person name="Sagory-Zalkind P."/>
            <person name="Blanquart H."/>
            <person name="Iltis A."/>
            <person name="Morand S.C."/>
        </authorList>
    </citation>
    <scope>NUCLEOTIDE SEQUENCE [LARGE SCALE GENOMIC DNA]</scope>
    <source>
        <strain evidence="13 14">ATCC 15551</strain>
    </source>
</reference>
<keyword evidence="3" id="KW-0997">Cell inner membrane</keyword>
<evidence type="ECO:0000256" key="5">
    <source>
        <dbReference type="ARBA" id="ARBA00022989"/>
    </source>
</evidence>
<evidence type="ECO:0000256" key="10">
    <source>
        <dbReference type="ARBA" id="ARBA00042775"/>
    </source>
</evidence>
<dbReference type="EMBL" id="CP022423">
    <property type="protein sequence ID" value="ASM78144.1"/>
    <property type="molecule type" value="Genomic_DNA"/>
</dbReference>
<dbReference type="PANTHER" id="PTHR47529">
    <property type="entry name" value="PEPTIDYL-PROLYL CIS-TRANS ISOMERASE D"/>
    <property type="match status" value="1"/>
</dbReference>
<protein>
    <recommendedName>
        <fullName evidence="9">Periplasmic chaperone PpiD</fullName>
    </recommendedName>
    <alternativeName>
        <fullName evidence="10">Periplasmic folding chaperone</fullName>
    </alternativeName>
</protein>
<sequence length="626" mass="69167">MVLLIFPSFVFFGVQGYTSMRDNEAKTVADVDGQPIKLAELETAHRQQIEMARRQMPNLDLKLADSPELRHDTLEGLVRERVLAATAFRDHLGVSDDRLARLFRADPQFAALRNPDGSVNKEILAARGMTSEGFAQELRQEFTLRQVLMAVGTTTVLGQRIQQQALDALLEQRDAQWQLFLAEDYLDKVSPTEADLAAYHQKHAERFRSTEEADIEWVQLDLDALARQNPVSEDELRKYYEQNLSRYTVAEERRANHILISVPKDAPAADRDKAKAQAEALLAEVRKNPASFGDVARKHSQDPGSASRGGDLDFFGRGAMTKPFDEAVFAMKPGEISNLVSTEFGYHIIQLVAARGGERKSFDAVKEELAKEVGRQVAQRRYAEAAEQFSNMVYEQSDSLQPVVDKLKLERRTATVHRTPAADTKGALASAKLLEAVFAADTVRNKRNTEAVEVGPNQMVAARVVAHRPERVRALAEVKAQVMELVRAEQAAALAAKEGQQRLASLKANVAENLPQSGMVTRVQADPALPPTVTDAVLRADLSKGAVAVGADMGANQGYAVLKVIQRVPRQAGDADMARARPIVSRAWAEAETEAYYASLKRRFKVTQHSTADLAKLAGQKEEKNN</sequence>
<dbReference type="KEGG" id="vff:VITFI_CDS2366"/>
<gene>
    <name evidence="13" type="ORF">VITFI_CDS2366</name>
</gene>
<keyword evidence="6" id="KW-0472">Membrane</keyword>
<keyword evidence="14" id="KW-1185">Reference proteome</keyword>
<evidence type="ECO:0000256" key="11">
    <source>
        <dbReference type="PROSITE-ProRule" id="PRU00278"/>
    </source>
</evidence>
<evidence type="ECO:0000256" key="7">
    <source>
        <dbReference type="ARBA" id="ARBA00023186"/>
    </source>
</evidence>
<evidence type="ECO:0000256" key="3">
    <source>
        <dbReference type="ARBA" id="ARBA00022519"/>
    </source>
</evidence>
<dbReference type="PROSITE" id="PS50198">
    <property type="entry name" value="PPIC_PPIASE_2"/>
    <property type="match status" value="1"/>
</dbReference>
<dbReference type="Gene3D" id="3.10.50.40">
    <property type="match status" value="1"/>
</dbReference>
<proteinExistence type="inferred from homology"/>
<dbReference type="InterPro" id="IPR046357">
    <property type="entry name" value="PPIase_dom_sf"/>
</dbReference>
<evidence type="ECO:0000259" key="12">
    <source>
        <dbReference type="PROSITE" id="PS50198"/>
    </source>
</evidence>
<comment type="similarity">
    <text evidence="8">Belongs to the PpiD chaperone family.</text>
</comment>
<evidence type="ECO:0000256" key="4">
    <source>
        <dbReference type="ARBA" id="ARBA00022692"/>
    </source>
</evidence>
<keyword evidence="2" id="KW-1003">Cell membrane</keyword>
<dbReference type="SUPFAM" id="SSF54534">
    <property type="entry name" value="FKBP-like"/>
    <property type="match status" value="1"/>
</dbReference>
<evidence type="ECO:0000313" key="13">
    <source>
        <dbReference type="EMBL" id="ASM78144.1"/>
    </source>
</evidence>
<dbReference type="Proteomes" id="UP000199729">
    <property type="component" value="Chromosome"/>
</dbReference>
<evidence type="ECO:0000256" key="8">
    <source>
        <dbReference type="ARBA" id="ARBA00038408"/>
    </source>
</evidence>
<organism evidence="13 14">
    <name type="scientific">Vitreoscilla filiformis</name>
    <dbReference type="NCBI Taxonomy" id="63"/>
    <lineage>
        <taxon>Bacteria</taxon>
        <taxon>Pseudomonadati</taxon>
        <taxon>Pseudomonadota</taxon>
        <taxon>Betaproteobacteria</taxon>
        <taxon>Neisseriales</taxon>
        <taxon>Neisseriaceae</taxon>
        <taxon>Vitreoscilla</taxon>
    </lineage>
</organism>
<keyword evidence="5" id="KW-1133">Transmembrane helix</keyword>
<dbReference type="InterPro" id="IPR052029">
    <property type="entry name" value="PpiD_chaperone"/>
</dbReference>
<dbReference type="PANTHER" id="PTHR47529:SF1">
    <property type="entry name" value="PERIPLASMIC CHAPERONE PPID"/>
    <property type="match status" value="1"/>
</dbReference>
<comment type="subcellular location">
    <subcellularLocation>
        <location evidence="1">Cell inner membrane</location>
        <topology evidence="1">Single-pass type II membrane protein</topology>
        <orientation evidence="1">Periplasmic side</orientation>
    </subcellularLocation>
</comment>
<evidence type="ECO:0000256" key="1">
    <source>
        <dbReference type="ARBA" id="ARBA00004382"/>
    </source>
</evidence>
<accession>A0A221KGI7</accession>
<dbReference type="InterPro" id="IPR027304">
    <property type="entry name" value="Trigger_fact/SurA_dom_sf"/>
</dbReference>
<dbReference type="AlphaFoldDB" id="A0A221KGI7"/>
<keyword evidence="4" id="KW-0812">Transmembrane</keyword>
<evidence type="ECO:0000313" key="14">
    <source>
        <dbReference type="Proteomes" id="UP000199729"/>
    </source>
</evidence>
<dbReference type="GO" id="GO:0003755">
    <property type="term" value="F:peptidyl-prolyl cis-trans isomerase activity"/>
    <property type="evidence" value="ECO:0007669"/>
    <property type="project" value="UniProtKB-KW"/>
</dbReference>
<dbReference type="Pfam" id="PF13624">
    <property type="entry name" value="SurA_N_3"/>
    <property type="match status" value="1"/>
</dbReference>
<dbReference type="GO" id="GO:0005886">
    <property type="term" value="C:plasma membrane"/>
    <property type="evidence" value="ECO:0007669"/>
    <property type="project" value="UniProtKB-SubCell"/>
</dbReference>
<dbReference type="SUPFAM" id="SSF109998">
    <property type="entry name" value="Triger factor/SurA peptide-binding domain-like"/>
    <property type="match status" value="1"/>
</dbReference>
<dbReference type="Pfam" id="PF00639">
    <property type="entry name" value="Rotamase"/>
    <property type="match status" value="1"/>
</dbReference>
<evidence type="ECO:0000256" key="6">
    <source>
        <dbReference type="ARBA" id="ARBA00023136"/>
    </source>
</evidence>
<feature type="domain" description="PpiC" evidence="12">
    <location>
        <begin position="250"/>
        <end position="353"/>
    </location>
</feature>
<keyword evidence="11" id="KW-0697">Rotamase</keyword>